<protein>
    <submittedName>
        <fullName evidence="2">Peptidase M23</fullName>
    </submittedName>
</protein>
<evidence type="ECO:0000313" key="3">
    <source>
        <dbReference type="Proteomes" id="UP000245533"/>
    </source>
</evidence>
<proteinExistence type="predicted"/>
<evidence type="ECO:0000313" key="2">
    <source>
        <dbReference type="EMBL" id="PWN05250.1"/>
    </source>
</evidence>
<dbReference type="EMBL" id="QGGB01000010">
    <property type="protein sequence ID" value="PWN05250.1"/>
    <property type="molecule type" value="Genomic_DNA"/>
</dbReference>
<dbReference type="InterPro" id="IPR011055">
    <property type="entry name" value="Dup_hybrid_motif"/>
</dbReference>
<organism evidence="2 3">
    <name type="scientific">Rhodohalobacter mucosus</name>
    <dbReference type="NCBI Taxonomy" id="2079485"/>
    <lineage>
        <taxon>Bacteria</taxon>
        <taxon>Pseudomonadati</taxon>
        <taxon>Balneolota</taxon>
        <taxon>Balneolia</taxon>
        <taxon>Balneolales</taxon>
        <taxon>Balneolaceae</taxon>
        <taxon>Rhodohalobacter</taxon>
    </lineage>
</organism>
<reference evidence="2 3" key="1">
    <citation type="submission" date="2018-05" db="EMBL/GenBank/DDBJ databases">
        <title>Rhodohalobacter halophilus gen. nov., sp. nov., a moderately halophilic member of the family Balneolaceae.</title>
        <authorList>
            <person name="Liu Z.-W."/>
        </authorList>
    </citation>
    <scope>NUCLEOTIDE SEQUENCE [LARGE SCALE GENOMIC DNA]</scope>
    <source>
        <strain evidence="2 3">8A47</strain>
    </source>
</reference>
<dbReference type="InterPro" id="IPR050570">
    <property type="entry name" value="Cell_wall_metabolism_enzyme"/>
</dbReference>
<accession>A0A316TLI9</accession>
<dbReference type="PANTHER" id="PTHR21666:SF270">
    <property type="entry name" value="MUREIN HYDROLASE ACTIVATOR ENVC"/>
    <property type="match status" value="1"/>
</dbReference>
<dbReference type="GO" id="GO:0004222">
    <property type="term" value="F:metalloendopeptidase activity"/>
    <property type="evidence" value="ECO:0007669"/>
    <property type="project" value="TreeGrafter"/>
</dbReference>
<dbReference type="Pfam" id="PF01551">
    <property type="entry name" value="Peptidase_M23"/>
    <property type="match status" value="1"/>
</dbReference>
<gene>
    <name evidence="2" type="ORF">DDZ15_14300</name>
</gene>
<dbReference type="RefSeq" id="WP_109647807.1">
    <property type="nucleotide sequence ID" value="NZ_QGGB01000010.1"/>
</dbReference>
<evidence type="ECO:0000259" key="1">
    <source>
        <dbReference type="Pfam" id="PF01551"/>
    </source>
</evidence>
<dbReference type="SUPFAM" id="SSF51261">
    <property type="entry name" value="Duplicated hybrid motif"/>
    <property type="match status" value="1"/>
</dbReference>
<dbReference type="InterPro" id="IPR016047">
    <property type="entry name" value="M23ase_b-sheet_dom"/>
</dbReference>
<comment type="caution">
    <text evidence="2">The sequence shown here is derived from an EMBL/GenBank/DDBJ whole genome shotgun (WGS) entry which is preliminary data.</text>
</comment>
<dbReference type="Gene3D" id="2.70.70.10">
    <property type="entry name" value="Glucose Permease (Domain IIA)"/>
    <property type="match status" value="1"/>
</dbReference>
<feature type="domain" description="M23ase beta-sheet core" evidence="1">
    <location>
        <begin position="66"/>
        <end position="165"/>
    </location>
</feature>
<name>A0A316TLI9_9BACT</name>
<dbReference type="OrthoDB" id="9801052at2"/>
<dbReference type="Proteomes" id="UP000245533">
    <property type="component" value="Unassembled WGS sequence"/>
</dbReference>
<dbReference type="AlphaFoldDB" id="A0A316TLI9"/>
<dbReference type="CDD" id="cd12797">
    <property type="entry name" value="M23_peptidase"/>
    <property type="match status" value="1"/>
</dbReference>
<keyword evidence="3" id="KW-1185">Reference proteome</keyword>
<sequence length="199" mass="21946">MDFIKKTSIHPVIAHHQECEALDLSKGYDPVQITSFIELGGRAAGGYNEKRPGMYVAAHFGNLRNIHMGIDFWAPAGETVFAIAEGQVVYTANHASEGNYGGTVVLKHRIQEKEIFALYGHLSYQSLEKSVPGKALLAGDTVGWLGEPAENGNWPPHLHFQLSYQDPGEADMPGVVSEDDRQRALKIYPDPRIFLGPVY</sequence>
<dbReference type="PANTHER" id="PTHR21666">
    <property type="entry name" value="PEPTIDASE-RELATED"/>
    <property type="match status" value="1"/>
</dbReference>